<dbReference type="GO" id="GO:0005634">
    <property type="term" value="C:nucleus"/>
    <property type="evidence" value="ECO:0007669"/>
    <property type="project" value="UniProtKB-SubCell"/>
</dbReference>
<evidence type="ECO:0000313" key="13">
    <source>
        <dbReference type="Proteomes" id="UP001485043"/>
    </source>
</evidence>
<feature type="domain" description="C3H1-type" evidence="11">
    <location>
        <begin position="84"/>
        <end position="111"/>
    </location>
</feature>
<keyword evidence="6 9" id="KW-0862">Zinc</keyword>
<evidence type="ECO:0000256" key="7">
    <source>
        <dbReference type="ARBA" id="ARBA00022884"/>
    </source>
</evidence>
<evidence type="ECO:0000256" key="6">
    <source>
        <dbReference type="ARBA" id="ARBA00022833"/>
    </source>
</evidence>
<organism evidence="12 13">
    <name type="scientific">Apatococcus fuscideae</name>
    <dbReference type="NCBI Taxonomy" id="2026836"/>
    <lineage>
        <taxon>Eukaryota</taxon>
        <taxon>Viridiplantae</taxon>
        <taxon>Chlorophyta</taxon>
        <taxon>core chlorophytes</taxon>
        <taxon>Trebouxiophyceae</taxon>
        <taxon>Chlorellales</taxon>
        <taxon>Chlorellaceae</taxon>
        <taxon>Apatococcus</taxon>
    </lineage>
</organism>
<sequence>MDEGFDFEESLEEQQFTPATEAQILPQQPQNKKTVCMYWLKNNCHRGENCGFLHQVDASRMPLCQTFRKWGACTDHDCPFKHSMDEMKDCNMYRLGFCVYGPNCRYRHDPLPGPPPAPETLEAFRSRPHPRNGQDNNSFGRGRGRGYQSYNAPGRGIPRPFQQFPNPIGVQAITAPQSQDPQQLMPIQ</sequence>
<keyword evidence="3 9" id="KW-0479">Metal-binding</keyword>
<dbReference type="GO" id="GO:0006397">
    <property type="term" value="P:mRNA processing"/>
    <property type="evidence" value="ECO:0007669"/>
    <property type="project" value="UniProtKB-KW"/>
</dbReference>
<evidence type="ECO:0000313" key="12">
    <source>
        <dbReference type="EMBL" id="KAK9860344.1"/>
    </source>
</evidence>
<keyword evidence="7" id="KW-0694">RNA-binding</keyword>
<dbReference type="GO" id="GO:0008270">
    <property type="term" value="F:zinc ion binding"/>
    <property type="evidence" value="ECO:0007669"/>
    <property type="project" value="UniProtKB-KW"/>
</dbReference>
<comment type="caution">
    <text evidence="12">The sequence shown here is derived from an EMBL/GenBank/DDBJ whole genome shotgun (WGS) entry which is preliminary data.</text>
</comment>
<dbReference type="SMART" id="SM00356">
    <property type="entry name" value="ZnF_C3H1"/>
    <property type="match status" value="3"/>
</dbReference>
<feature type="domain" description="C3H1-type" evidence="11">
    <location>
        <begin position="30"/>
        <end position="57"/>
    </location>
</feature>
<dbReference type="InterPro" id="IPR036855">
    <property type="entry name" value="Znf_CCCH_sf"/>
</dbReference>
<evidence type="ECO:0000256" key="2">
    <source>
        <dbReference type="ARBA" id="ARBA00022664"/>
    </source>
</evidence>
<dbReference type="EMBL" id="JALJOV010000854">
    <property type="protein sequence ID" value="KAK9860344.1"/>
    <property type="molecule type" value="Genomic_DNA"/>
</dbReference>
<feature type="zinc finger region" description="C3H1-type" evidence="9">
    <location>
        <begin position="30"/>
        <end position="57"/>
    </location>
</feature>
<dbReference type="Gene3D" id="4.10.1000.10">
    <property type="entry name" value="Zinc finger, CCCH-type"/>
    <property type="match status" value="1"/>
</dbReference>
<accession>A0AAW1SX19</accession>
<dbReference type="PANTHER" id="PTHR23102:SF24">
    <property type="entry name" value="CLEAVAGE AND POLYADENYLATION SPECIFICITY FACTOR SUBUNIT 4"/>
    <property type="match status" value="1"/>
</dbReference>
<name>A0AAW1SX19_9CHLO</name>
<evidence type="ECO:0000256" key="8">
    <source>
        <dbReference type="ARBA" id="ARBA00023242"/>
    </source>
</evidence>
<keyword evidence="8" id="KW-0539">Nucleus</keyword>
<evidence type="ECO:0000256" key="4">
    <source>
        <dbReference type="ARBA" id="ARBA00022737"/>
    </source>
</evidence>
<evidence type="ECO:0000256" key="10">
    <source>
        <dbReference type="SAM" id="MobiDB-lite"/>
    </source>
</evidence>
<keyword evidence="13" id="KW-1185">Reference proteome</keyword>
<evidence type="ECO:0000256" key="3">
    <source>
        <dbReference type="ARBA" id="ARBA00022723"/>
    </source>
</evidence>
<dbReference type="GO" id="GO:0003723">
    <property type="term" value="F:RNA binding"/>
    <property type="evidence" value="ECO:0007669"/>
    <property type="project" value="UniProtKB-KW"/>
</dbReference>
<evidence type="ECO:0000256" key="1">
    <source>
        <dbReference type="ARBA" id="ARBA00004123"/>
    </source>
</evidence>
<evidence type="ECO:0000259" key="11">
    <source>
        <dbReference type="PROSITE" id="PS50103"/>
    </source>
</evidence>
<comment type="subcellular location">
    <subcellularLocation>
        <location evidence="1">Nucleus</location>
    </subcellularLocation>
</comment>
<evidence type="ECO:0000256" key="9">
    <source>
        <dbReference type="PROSITE-ProRule" id="PRU00723"/>
    </source>
</evidence>
<dbReference type="PROSITE" id="PS50103">
    <property type="entry name" value="ZF_C3H1"/>
    <property type="match status" value="2"/>
</dbReference>
<evidence type="ECO:0000256" key="5">
    <source>
        <dbReference type="ARBA" id="ARBA00022771"/>
    </source>
</evidence>
<dbReference type="AlphaFoldDB" id="A0AAW1SX19"/>
<dbReference type="PANTHER" id="PTHR23102">
    <property type="entry name" value="CLEAVAGE AND POLYADENYLATION SPECIFICITY FACTOR SUBUNIT 4-RELATED"/>
    <property type="match status" value="1"/>
</dbReference>
<proteinExistence type="predicted"/>
<protein>
    <recommendedName>
        <fullName evidence="11">C3H1-type domain-containing protein</fullName>
    </recommendedName>
</protein>
<keyword evidence="4" id="KW-0677">Repeat</keyword>
<dbReference type="InterPro" id="IPR045348">
    <property type="entry name" value="CPSF4/Yth1"/>
</dbReference>
<dbReference type="Proteomes" id="UP001485043">
    <property type="component" value="Unassembled WGS sequence"/>
</dbReference>
<keyword evidence="5 9" id="KW-0863">Zinc-finger</keyword>
<dbReference type="InterPro" id="IPR000571">
    <property type="entry name" value="Znf_CCCH"/>
</dbReference>
<feature type="region of interest" description="Disordered" evidence="10">
    <location>
        <begin position="112"/>
        <end position="188"/>
    </location>
</feature>
<dbReference type="Pfam" id="PF00642">
    <property type="entry name" value="zf-CCCH"/>
    <property type="match status" value="1"/>
</dbReference>
<dbReference type="SUPFAM" id="SSF90229">
    <property type="entry name" value="CCCH zinc finger"/>
    <property type="match status" value="2"/>
</dbReference>
<reference evidence="12 13" key="1">
    <citation type="journal article" date="2024" name="Nat. Commun.">
        <title>Phylogenomics reveals the evolutionary origins of lichenization in chlorophyte algae.</title>
        <authorList>
            <person name="Puginier C."/>
            <person name="Libourel C."/>
            <person name="Otte J."/>
            <person name="Skaloud P."/>
            <person name="Haon M."/>
            <person name="Grisel S."/>
            <person name="Petersen M."/>
            <person name="Berrin J.G."/>
            <person name="Delaux P.M."/>
            <person name="Dal Grande F."/>
            <person name="Keller J."/>
        </authorList>
    </citation>
    <scope>NUCLEOTIDE SEQUENCE [LARGE SCALE GENOMIC DNA]</scope>
    <source>
        <strain evidence="12 13">SAG 2523</strain>
    </source>
</reference>
<feature type="zinc finger region" description="C3H1-type" evidence="9">
    <location>
        <begin position="84"/>
        <end position="111"/>
    </location>
</feature>
<gene>
    <name evidence="12" type="ORF">WJX84_011627</name>
</gene>
<keyword evidence="2" id="KW-0507">mRNA processing</keyword>